<dbReference type="InterPro" id="IPR036163">
    <property type="entry name" value="HMA_dom_sf"/>
</dbReference>
<dbReference type="PROSITE" id="PS50846">
    <property type="entry name" value="HMA_2"/>
    <property type="match status" value="1"/>
</dbReference>
<keyword evidence="1" id="KW-0479">Metal-binding</keyword>
<dbReference type="EMBL" id="CP003096">
    <property type="protein sequence ID" value="AER67088.1"/>
    <property type="molecule type" value="Genomic_DNA"/>
</dbReference>
<dbReference type="KEGG" id="tli:Tlie_1359"/>
<dbReference type="PROSITE" id="PS01047">
    <property type="entry name" value="HMA_1"/>
    <property type="match status" value="1"/>
</dbReference>
<accession>G7V6H5</accession>
<dbReference type="OrthoDB" id="9813965at2"/>
<protein>
    <submittedName>
        <fullName evidence="3">Heavy metal transport/detoxification protein</fullName>
    </submittedName>
</protein>
<evidence type="ECO:0000313" key="4">
    <source>
        <dbReference type="Proteomes" id="UP000005868"/>
    </source>
</evidence>
<evidence type="ECO:0000313" key="3">
    <source>
        <dbReference type="EMBL" id="AER67088.1"/>
    </source>
</evidence>
<reference evidence="4" key="1">
    <citation type="submission" date="2011-10" db="EMBL/GenBank/DDBJ databases">
        <title>The complete genome of chromosome of Thermovirga lienii DSM 17291.</title>
        <authorList>
            <consortium name="US DOE Joint Genome Institute (JGI-PGF)"/>
            <person name="Lucas S."/>
            <person name="Copeland A."/>
            <person name="Lapidus A."/>
            <person name="Glavina del Rio T."/>
            <person name="Dalin E."/>
            <person name="Tice H."/>
            <person name="Bruce D."/>
            <person name="Goodwin L."/>
            <person name="Pitluck S."/>
            <person name="Peters L."/>
            <person name="Mikhailova N."/>
            <person name="Saunders E."/>
            <person name="Kyrpides N."/>
            <person name="Mavromatis K."/>
            <person name="Ivanova N."/>
            <person name="Last F.I."/>
            <person name="Brettin T."/>
            <person name="Detter J.C."/>
            <person name="Han C."/>
            <person name="Larimer F."/>
            <person name="Land M."/>
            <person name="Hauser L."/>
            <person name="Markowitz V."/>
            <person name="Cheng J.-F."/>
            <person name="Hugenholtz P."/>
            <person name="Woyke T."/>
            <person name="Wu D."/>
            <person name="Spring S."/>
            <person name="Schroeder M."/>
            <person name="Brambilla E.-M."/>
            <person name="Klenk H.-P."/>
            <person name="Eisen J.A."/>
        </authorList>
    </citation>
    <scope>NUCLEOTIDE SEQUENCE [LARGE SCALE GENOMIC DNA]</scope>
    <source>
        <strain evidence="4">ATCC BAA-1197 / DSM 17291 / Cas60314</strain>
    </source>
</reference>
<dbReference type="CDD" id="cd00371">
    <property type="entry name" value="HMA"/>
    <property type="match status" value="1"/>
</dbReference>
<proteinExistence type="predicted"/>
<evidence type="ECO:0000259" key="2">
    <source>
        <dbReference type="PROSITE" id="PS50846"/>
    </source>
</evidence>
<dbReference type="InterPro" id="IPR017969">
    <property type="entry name" value="Heavy-metal-associated_CS"/>
</dbReference>
<organism evidence="3 4">
    <name type="scientific">Thermovirga lienii (strain ATCC BAA-1197 / DSM 17291 / Cas60314)</name>
    <dbReference type="NCBI Taxonomy" id="580340"/>
    <lineage>
        <taxon>Bacteria</taxon>
        <taxon>Thermotogati</taxon>
        <taxon>Synergistota</taxon>
        <taxon>Synergistia</taxon>
        <taxon>Synergistales</taxon>
        <taxon>Thermovirgaceae</taxon>
        <taxon>Thermovirga</taxon>
    </lineage>
</organism>
<dbReference type="SUPFAM" id="SSF55008">
    <property type="entry name" value="HMA, heavy metal-associated domain"/>
    <property type="match status" value="1"/>
</dbReference>
<keyword evidence="4" id="KW-1185">Reference proteome</keyword>
<dbReference type="Pfam" id="PF00403">
    <property type="entry name" value="HMA"/>
    <property type="match status" value="1"/>
</dbReference>
<dbReference type="Proteomes" id="UP000005868">
    <property type="component" value="Chromosome"/>
</dbReference>
<dbReference type="eggNOG" id="COG2608">
    <property type="taxonomic scope" value="Bacteria"/>
</dbReference>
<feature type="domain" description="HMA" evidence="2">
    <location>
        <begin position="2"/>
        <end position="63"/>
    </location>
</feature>
<dbReference type="InterPro" id="IPR006121">
    <property type="entry name" value="HMA_dom"/>
</dbReference>
<dbReference type="GO" id="GO:0046872">
    <property type="term" value="F:metal ion binding"/>
    <property type="evidence" value="ECO:0007669"/>
    <property type="project" value="UniProtKB-KW"/>
</dbReference>
<dbReference type="AlphaFoldDB" id="G7V6H5"/>
<dbReference type="STRING" id="580340.Tlie_1359"/>
<dbReference type="HOGENOM" id="CLU_134973_5_3_0"/>
<reference evidence="3 4" key="2">
    <citation type="journal article" date="2012" name="Stand. Genomic Sci.">
        <title>Genome sequence of the moderately thermophilic, amino-acid-degrading and sulfur-reducing bacterium Thermovirga lienii type strain (Cas60314(T)).</title>
        <authorList>
            <person name="Goker M."/>
            <person name="Saunders E."/>
            <person name="Lapidus A."/>
            <person name="Nolan M."/>
            <person name="Lucas S."/>
            <person name="Hammon N."/>
            <person name="Deshpande S."/>
            <person name="Cheng J.F."/>
            <person name="Han C."/>
            <person name="Tapia R."/>
            <person name="Goodwin L.A."/>
            <person name="Pitluck S."/>
            <person name="Liolios K."/>
            <person name="Mavromatis K."/>
            <person name="Pagani I."/>
            <person name="Ivanova N."/>
            <person name="Mikhailova N."/>
            <person name="Pati A."/>
            <person name="Chen A."/>
            <person name="Palaniappan K."/>
            <person name="Land M."/>
            <person name="Chang Y.J."/>
            <person name="Jeffries C.D."/>
            <person name="Brambilla E.M."/>
            <person name="Rohde M."/>
            <person name="Spring S."/>
            <person name="Detter J.C."/>
            <person name="Woyke T."/>
            <person name="Bristow J."/>
            <person name="Eisen J.A."/>
            <person name="Markowitz V."/>
            <person name="Hugenholtz P."/>
            <person name="Kyrpides N.C."/>
            <person name="Klenk H.P."/>
        </authorList>
    </citation>
    <scope>NUCLEOTIDE SEQUENCE [LARGE SCALE GENOMIC DNA]</scope>
    <source>
        <strain evidence="4">ATCC BAA-1197 / DSM 17291 / Cas60314</strain>
    </source>
</reference>
<name>G7V6H5_THELD</name>
<evidence type="ECO:0000256" key="1">
    <source>
        <dbReference type="ARBA" id="ARBA00022723"/>
    </source>
</evidence>
<gene>
    <name evidence="3" type="ordered locus">Tlie_1359</name>
</gene>
<dbReference type="Gene3D" id="3.30.70.100">
    <property type="match status" value="1"/>
</dbReference>
<sequence>MTKTVFVVPDMSCEHCVRRITQVLSDAGYGDVEVLLSEKLVKVSTDKPEEVMEILEDAGYPASIKG</sequence>